<sequence>MRTSILKKWRSKECEEHGAPSRPGWGLGFSSQDVIDPDIDLSIDFIGFISLAPIQIERRVVDPVNNWSANEKKFNSKMSNSDHRTPSAKKLDSVSPDLLLVTGYSHLK</sequence>
<protein>
    <submittedName>
        <fullName evidence="1">Uncharacterized protein</fullName>
    </submittedName>
</protein>
<reference evidence="2" key="1">
    <citation type="journal article" date="2015" name="Nat. Genet.">
        <title>The genome and transcriptome of the zoonotic hookworm Ancylostoma ceylanicum identify infection-specific gene families.</title>
        <authorList>
            <person name="Schwarz E.M."/>
            <person name="Hu Y."/>
            <person name="Antoshechkin I."/>
            <person name="Miller M.M."/>
            <person name="Sternberg P.W."/>
            <person name="Aroian R.V."/>
        </authorList>
    </citation>
    <scope>NUCLEOTIDE SEQUENCE</scope>
    <source>
        <strain evidence="2">HY135</strain>
    </source>
</reference>
<proteinExistence type="predicted"/>
<dbReference type="Proteomes" id="UP000024635">
    <property type="component" value="Unassembled WGS sequence"/>
</dbReference>
<evidence type="ECO:0000313" key="2">
    <source>
        <dbReference type="Proteomes" id="UP000024635"/>
    </source>
</evidence>
<comment type="caution">
    <text evidence="1">The sequence shown here is derived from an EMBL/GenBank/DDBJ whole genome shotgun (WGS) entry which is preliminary data.</text>
</comment>
<keyword evidence="2" id="KW-1185">Reference proteome</keyword>
<accession>A0A016VNM4</accession>
<gene>
    <name evidence="1" type="primary">Acey_s0007.g3503</name>
    <name evidence="1" type="ORF">Y032_0007g3503</name>
</gene>
<dbReference type="AlphaFoldDB" id="A0A016VNM4"/>
<evidence type="ECO:0000313" key="1">
    <source>
        <dbReference type="EMBL" id="EYC28926.1"/>
    </source>
</evidence>
<organism evidence="1 2">
    <name type="scientific">Ancylostoma ceylanicum</name>
    <dbReference type="NCBI Taxonomy" id="53326"/>
    <lineage>
        <taxon>Eukaryota</taxon>
        <taxon>Metazoa</taxon>
        <taxon>Ecdysozoa</taxon>
        <taxon>Nematoda</taxon>
        <taxon>Chromadorea</taxon>
        <taxon>Rhabditida</taxon>
        <taxon>Rhabditina</taxon>
        <taxon>Rhabditomorpha</taxon>
        <taxon>Strongyloidea</taxon>
        <taxon>Ancylostomatidae</taxon>
        <taxon>Ancylostomatinae</taxon>
        <taxon>Ancylostoma</taxon>
    </lineage>
</organism>
<name>A0A016VNM4_9BILA</name>
<dbReference type="EMBL" id="JARK01001343">
    <property type="protein sequence ID" value="EYC28926.1"/>
    <property type="molecule type" value="Genomic_DNA"/>
</dbReference>